<dbReference type="OrthoDB" id="8953821at2"/>
<evidence type="ECO:0000256" key="5">
    <source>
        <dbReference type="ARBA" id="ARBA00022989"/>
    </source>
</evidence>
<dbReference type="InterPro" id="IPR011701">
    <property type="entry name" value="MFS"/>
</dbReference>
<dbReference type="PANTHER" id="PTHR43045:SF1">
    <property type="entry name" value="SHIKIMATE TRANSPORTER"/>
    <property type="match status" value="1"/>
</dbReference>
<evidence type="ECO:0000256" key="6">
    <source>
        <dbReference type="ARBA" id="ARBA00023136"/>
    </source>
</evidence>
<dbReference type="InterPro" id="IPR036259">
    <property type="entry name" value="MFS_trans_sf"/>
</dbReference>
<feature type="transmembrane region" description="Helical" evidence="7">
    <location>
        <begin position="280"/>
        <end position="298"/>
    </location>
</feature>
<dbReference type="Gene3D" id="1.20.1250.20">
    <property type="entry name" value="MFS general substrate transporter like domains"/>
    <property type="match status" value="2"/>
</dbReference>
<evidence type="ECO:0000313" key="10">
    <source>
        <dbReference type="Proteomes" id="UP000199649"/>
    </source>
</evidence>
<evidence type="ECO:0000256" key="4">
    <source>
        <dbReference type="ARBA" id="ARBA00022692"/>
    </source>
</evidence>
<dbReference type="RefSeq" id="WP_092666589.1">
    <property type="nucleotide sequence ID" value="NZ_LT629734.1"/>
</dbReference>
<feature type="transmembrane region" description="Helical" evidence="7">
    <location>
        <begin position="160"/>
        <end position="184"/>
    </location>
</feature>
<dbReference type="SUPFAM" id="SSF103473">
    <property type="entry name" value="MFS general substrate transporter"/>
    <property type="match status" value="1"/>
</dbReference>
<accession>A0A1H1PX32</accession>
<dbReference type="PANTHER" id="PTHR43045">
    <property type="entry name" value="SHIKIMATE TRANSPORTER"/>
    <property type="match status" value="1"/>
</dbReference>
<dbReference type="InterPro" id="IPR020846">
    <property type="entry name" value="MFS_dom"/>
</dbReference>
<feature type="transmembrane region" description="Helical" evidence="7">
    <location>
        <begin position="310"/>
        <end position="329"/>
    </location>
</feature>
<feature type="transmembrane region" description="Helical" evidence="7">
    <location>
        <begin position="335"/>
        <end position="353"/>
    </location>
</feature>
<feature type="transmembrane region" description="Helical" evidence="7">
    <location>
        <begin position="400"/>
        <end position="420"/>
    </location>
</feature>
<dbReference type="GO" id="GO:0005886">
    <property type="term" value="C:plasma membrane"/>
    <property type="evidence" value="ECO:0007669"/>
    <property type="project" value="UniProtKB-SubCell"/>
</dbReference>
<dbReference type="Proteomes" id="UP000199649">
    <property type="component" value="Chromosome I"/>
</dbReference>
<dbReference type="CDD" id="cd17369">
    <property type="entry name" value="MFS_ShiA_like"/>
    <property type="match status" value="1"/>
</dbReference>
<feature type="domain" description="Major facilitator superfamily (MFS) profile" evidence="8">
    <location>
        <begin position="22"/>
        <end position="425"/>
    </location>
</feature>
<feature type="transmembrane region" description="Helical" evidence="7">
    <location>
        <begin position="256"/>
        <end position="274"/>
    </location>
</feature>
<dbReference type="STRING" id="684552.SAMN04489719_1669"/>
<keyword evidence="6 7" id="KW-0472">Membrane</keyword>
<evidence type="ECO:0000256" key="3">
    <source>
        <dbReference type="ARBA" id="ARBA00022475"/>
    </source>
</evidence>
<dbReference type="AlphaFoldDB" id="A0A1H1PX32"/>
<name>A0A1H1PX32_9MICO</name>
<dbReference type="Pfam" id="PF07690">
    <property type="entry name" value="MFS_1"/>
    <property type="match status" value="1"/>
</dbReference>
<feature type="transmembrane region" description="Helical" evidence="7">
    <location>
        <begin position="119"/>
        <end position="140"/>
    </location>
</feature>
<evidence type="ECO:0000259" key="8">
    <source>
        <dbReference type="PROSITE" id="PS50850"/>
    </source>
</evidence>
<keyword evidence="5 7" id="KW-1133">Transmembrane helix</keyword>
<dbReference type="EMBL" id="LT629734">
    <property type="protein sequence ID" value="SDS15676.1"/>
    <property type="molecule type" value="Genomic_DNA"/>
</dbReference>
<gene>
    <name evidence="9" type="ORF">SAMN04489719_1669</name>
</gene>
<evidence type="ECO:0000256" key="1">
    <source>
        <dbReference type="ARBA" id="ARBA00004651"/>
    </source>
</evidence>
<feature type="transmembrane region" description="Helical" evidence="7">
    <location>
        <begin position="190"/>
        <end position="209"/>
    </location>
</feature>
<keyword evidence="4 7" id="KW-0812">Transmembrane</keyword>
<protein>
    <submittedName>
        <fullName evidence="9">Sugar phosphate permease</fullName>
    </submittedName>
</protein>
<evidence type="ECO:0000256" key="2">
    <source>
        <dbReference type="ARBA" id="ARBA00022448"/>
    </source>
</evidence>
<proteinExistence type="predicted"/>
<keyword evidence="10" id="KW-1185">Reference proteome</keyword>
<dbReference type="PROSITE" id="PS50850">
    <property type="entry name" value="MFS"/>
    <property type="match status" value="1"/>
</dbReference>
<feature type="transmembrane region" description="Helical" evidence="7">
    <location>
        <begin position="95"/>
        <end position="113"/>
    </location>
</feature>
<organism evidence="9 10">
    <name type="scientific">Agrococcus carbonis</name>
    <dbReference type="NCBI Taxonomy" id="684552"/>
    <lineage>
        <taxon>Bacteria</taxon>
        <taxon>Bacillati</taxon>
        <taxon>Actinomycetota</taxon>
        <taxon>Actinomycetes</taxon>
        <taxon>Micrococcales</taxon>
        <taxon>Microbacteriaceae</taxon>
        <taxon>Agrococcus</taxon>
    </lineage>
</organism>
<reference evidence="10" key="1">
    <citation type="submission" date="2016-10" db="EMBL/GenBank/DDBJ databases">
        <authorList>
            <person name="Varghese N."/>
            <person name="Submissions S."/>
        </authorList>
    </citation>
    <scope>NUCLEOTIDE SEQUENCE [LARGE SCALE GENOMIC DNA]</scope>
    <source>
        <strain evidence="10">DSM 22965</strain>
    </source>
</reference>
<comment type="subcellular location">
    <subcellularLocation>
        <location evidence="1">Cell membrane</location>
        <topology evidence="1">Multi-pass membrane protein</topology>
    </subcellularLocation>
</comment>
<feature type="transmembrane region" description="Helical" evidence="7">
    <location>
        <begin position="374"/>
        <end position="394"/>
    </location>
</feature>
<evidence type="ECO:0000256" key="7">
    <source>
        <dbReference type="SAM" id="Phobius"/>
    </source>
</evidence>
<feature type="transmembrane region" description="Helical" evidence="7">
    <location>
        <begin position="60"/>
        <end position="83"/>
    </location>
</feature>
<evidence type="ECO:0000313" key="9">
    <source>
        <dbReference type="EMBL" id="SDS15676.1"/>
    </source>
</evidence>
<feature type="transmembrane region" description="Helical" evidence="7">
    <location>
        <begin position="37"/>
        <end position="54"/>
    </location>
</feature>
<dbReference type="GO" id="GO:0022857">
    <property type="term" value="F:transmembrane transporter activity"/>
    <property type="evidence" value="ECO:0007669"/>
    <property type="project" value="InterPro"/>
</dbReference>
<keyword evidence="3" id="KW-1003">Cell membrane</keyword>
<sequence length="446" mass="46863">MSTTSPAGADQLAPRKDNPVKVSLASMIGTAVESYDFFIYATASAAYFGTVFFATDNALVGALASFATLAVGFLFRPLGGYLAGHFGDRIGRKRILIWSLVVMGVVTTAIGLLPTFAAVGIIAPILLIALRIIQGVAYGAEWGGAVLMAVEHAPVRRRGFFGALPQIGIPAGLLLANGVILATANLPGDWAWRVPFLLASVMVIIGLFIRLRVAESPEFETVQQQDAVLKQPALETLKQDWPIILRIIGLRLAETGGYYVTTAFTVSYVGLALITEGSNVLIGTLVGSAIGLVSHLFFGALSDRIGRKKVFLIGSIFTIAFGIPMFLLINTGSLVMIVVAIALSLVLSHDPIFAVESSWFSELPANRRTSGISLGYNGAAIVAGFLPFIATAVYGWVGWIGAAVLFSALGVISTVVALTVRETAPAVVGTAPAEPAAVSERAEVRA</sequence>
<keyword evidence="2" id="KW-0813">Transport</keyword>